<feature type="coiled-coil region" evidence="1">
    <location>
        <begin position="803"/>
        <end position="837"/>
    </location>
</feature>
<reference evidence="4 5" key="1">
    <citation type="submission" date="2018-11" db="EMBL/GenBank/DDBJ databases">
        <title>Genome sequence of Saitozyma podzolica DSM 27192.</title>
        <authorList>
            <person name="Aliyu H."/>
            <person name="Gorte O."/>
            <person name="Ochsenreither K."/>
        </authorList>
    </citation>
    <scope>NUCLEOTIDE SEQUENCE [LARGE SCALE GENOMIC DNA]</scope>
    <source>
        <strain evidence="4 5">DSM 27192</strain>
    </source>
</reference>
<dbReference type="OrthoDB" id="5592879at2759"/>
<dbReference type="Pfam" id="PF08317">
    <property type="entry name" value="Spc7"/>
    <property type="match status" value="1"/>
</dbReference>
<name>A0A427Y7P3_9TREE</name>
<comment type="caution">
    <text evidence="4">The sequence shown here is derived from an EMBL/GenBank/DDBJ whole genome shotgun (WGS) entry which is preliminary data.</text>
</comment>
<protein>
    <recommendedName>
        <fullName evidence="3">Spc7 kinetochore protein domain-containing protein</fullName>
    </recommendedName>
</protein>
<dbReference type="InterPro" id="IPR013253">
    <property type="entry name" value="Spc7_domain"/>
</dbReference>
<dbReference type="PANTHER" id="PTHR28260">
    <property type="entry name" value="SPINDLE POLE BODY COMPONENT SPC105"/>
    <property type="match status" value="1"/>
</dbReference>
<keyword evidence="5" id="KW-1185">Reference proteome</keyword>
<dbReference type="Pfam" id="PF15402">
    <property type="entry name" value="MELT_2"/>
    <property type="match status" value="4"/>
</dbReference>
<organism evidence="4 5">
    <name type="scientific">Saitozyma podzolica</name>
    <dbReference type="NCBI Taxonomy" id="1890683"/>
    <lineage>
        <taxon>Eukaryota</taxon>
        <taxon>Fungi</taxon>
        <taxon>Dikarya</taxon>
        <taxon>Basidiomycota</taxon>
        <taxon>Agaricomycotina</taxon>
        <taxon>Tremellomycetes</taxon>
        <taxon>Tremellales</taxon>
        <taxon>Trimorphomycetaceae</taxon>
        <taxon>Saitozyma</taxon>
    </lineage>
</organism>
<evidence type="ECO:0000313" key="4">
    <source>
        <dbReference type="EMBL" id="RSH87088.1"/>
    </source>
</evidence>
<evidence type="ECO:0000256" key="2">
    <source>
        <dbReference type="SAM" id="MobiDB-lite"/>
    </source>
</evidence>
<dbReference type="InterPro" id="IPR040850">
    <property type="entry name" value="Knl1_RWD_C"/>
</dbReference>
<dbReference type="Pfam" id="PF18210">
    <property type="entry name" value="Knl1_RWD_C"/>
    <property type="match status" value="1"/>
</dbReference>
<dbReference type="SMART" id="SM00787">
    <property type="entry name" value="Spc7"/>
    <property type="match status" value="1"/>
</dbReference>
<keyword evidence="1" id="KW-0175">Coiled coil</keyword>
<sequence>MSLAARSPSARKSLSLQEYNINNLDNVTLPITNAALKPKKRVAVSMGGEALMGSIKGSEGPLSPATRAKNMRPRKSILKSLSSRTLAHDENTTDMTLSHQHAHTIAFSAPVREETEKNRRVSFAPNMHVRYLEFRGAEAPPPIMLPPNTFGPAPTGPRPSAGSHVRRSSIQNIASISNPVTFIGEGEEEGEASMDLDTASESSSHEEEGVDMGGPRRFDGSNGRFSFGNGGVEGDDEDAEGEDDMDMTQVVYGGIARRSSMAASDADFDVEDESQIGVSDDEKTMDFTLAIGGVLPNAAPLSASTLRNSVGYNLPESPNSAGARLRPGQLMEGEVDMSMDETIAIGGIIEADASLSSGASGDDTIANREKTMTFSFNTRQHDDDGMDMTVAGGGIVGFPSMSPTRATYSQSTARSPASNSSRAAHGTPRFAQPTASSTQKSKMPEKRNVFAPSPSPFKSTPHKGGMDAAGDVAKRLSFGSTTSSGGRKRAREDGDEAPSSPAKRGRASIAGEVFGAPPSAMGTGTPRETISPHKSPRKSISHRTSIPGKSPAKSPMLRRVLGLPVEGQGQGELDEWDSPPTITLAAFLEMAGVQFMEGLPGLTRRRSSVAKGLLSSSTYGNGDRDFALHEYTTAQIQSVFLNMYTWAANKMKDDIRESQAQLDATETDCSVHNPPVIREYLSATDEDKQLFEMTFKAFKANTQLKARERWYDWKMGLMQRVGPDVEEMLKGMQEDKDRLDDMEEQVTTLLPELEERYAALQIELEKERQTVAELDQCDKSELAEYRAAISEQNTQIVGFSSELQDSAAQLEKLEVNLEDLRAKKAEAIAAIQVAKSKCDQYTKSDVFRLQEEFTSLQSLHLWRPSRVTDDTLAFEYDAEIRLSFASNDHLPDFTSAEVELLPEEAGVDVGRAKGPVEKKGLTEALFRVFQLAVRRLAKSKGKKTLSSLVQRVGQLWTAAQRVRQELRYVVLFYPTTYHFDESSRKAIGSVRFMLPSAKSRVELQFMITPETLVDWPESAAGIEVGARTIYGKADECLKFAALTDRYVVHPPNGSAAARDARSDTAEPRGRSFVFDRSGDVLELTIRFVRILDWCRSERQRQRDICVLCYFYELVARANRILYVVYLMFQLCGADIARSRIYPRPGPNRGLSTVESLVVRRSKASRALRVRSLLEESSPPDSSPPGLPSNSSDVLMWLPDTRIKLYLGSELLGGYISGRWRYEAISYWSGKQRALAISKPRGRSLMRREYTWTPKRGHRHHNCLPCLPGFPAARLPLVATEDDSTAEKAAKLVEMHLNAVGREERRLHPPSDRPFMPFVLSLSRTMESDPRDALKL</sequence>
<feature type="region of interest" description="Disordered" evidence="2">
    <location>
        <begin position="188"/>
        <end position="241"/>
    </location>
</feature>
<dbReference type="GO" id="GO:1990758">
    <property type="term" value="P:mitotic sister chromatid biorientation"/>
    <property type="evidence" value="ECO:0007669"/>
    <property type="project" value="TreeGrafter"/>
</dbReference>
<gene>
    <name evidence="4" type="ORF">EHS25_003577</name>
</gene>
<dbReference type="EMBL" id="RSCD01000018">
    <property type="protein sequence ID" value="RSH87088.1"/>
    <property type="molecule type" value="Genomic_DNA"/>
</dbReference>
<dbReference type="GO" id="GO:0034501">
    <property type="term" value="P:protein localization to kinetochore"/>
    <property type="evidence" value="ECO:0007669"/>
    <property type="project" value="TreeGrafter"/>
</dbReference>
<evidence type="ECO:0000259" key="3">
    <source>
        <dbReference type="SMART" id="SM00787"/>
    </source>
</evidence>
<evidence type="ECO:0000313" key="5">
    <source>
        <dbReference type="Proteomes" id="UP000279259"/>
    </source>
</evidence>
<dbReference type="PANTHER" id="PTHR28260:SF1">
    <property type="entry name" value="SPINDLE POLE BODY COMPONENT SPC105"/>
    <property type="match status" value="1"/>
</dbReference>
<feature type="coiled-coil region" evidence="1">
    <location>
        <begin position="725"/>
        <end position="777"/>
    </location>
</feature>
<proteinExistence type="predicted"/>
<accession>A0A427Y7P3</accession>
<dbReference type="STRING" id="1890683.A0A427Y7P3"/>
<dbReference type="Proteomes" id="UP000279259">
    <property type="component" value="Unassembled WGS sequence"/>
</dbReference>
<evidence type="ECO:0000256" key="1">
    <source>
        <dbReference type="SAM" id="Coils"/>
    </source>
</evidence>
<dbReference type="GO" id="GO:0000776">
    <property type="term" value="C:kinetochore"/>
    <property type="evidence" value="ECO:0007669"/>
    <property type="project" value="TreeGrafter"/>
</dbReference>
<feature type="compositionally biased region" description="Low complexity" evidence="2">
    <location>
        <begin position="409"/>
        <end position="424"/>
    </location>
</feature>
<feature type="region of interest" description="Disordered" evidence="2">
    <location>
        <begin position="394"/>
        <end position="554"/>
    </location>
</feature>
<dbReference type="InterPro" id="IPR033338">
    <property type="entry name" value="Spc105/Spc7"/>
</dbReference>
<feature type="domain" description="Spc7 kinetochore protein" evidence="3">
    <location>
        <begin position="573"/>
        <end position="885"/>
    </location>
</feature>
<dbReference type="GO" id="GO:0007094">
    <property type="term" value="P:mitotic spindle assembly checkpoint signaling"/>
    <property type="evidence" value="ECO:0007669"/>
    <property type="project" value="TreeGrafter"/>
</dbReference>